<evidence type="ECO:0000256" key="4">
    <source>
        <dbReference type="SAM" id="SignalP"/>
    </source>
</evidence>
<evidence type="ECO:0008006" key="6">
    <source>
        <dbReference type="Google" id="ProtNLM"/>
    </source>
</evidence>
<comment type="subcellular location">
    <subcellularLocation>
        <location evidence="1">Plastid</location>
        <location evidence="1">Chloroplast</location>
    </subcellularLocation>
</comment>
<evidence type="ECO:0000313" key="5">
    <source>
        <dbReference type="EMBL" id="CAD9663596.1"/>
    </source>
</evidence>
<dbReference type="EMBL" id="HBHI01009511">
    <property type="protein sequence ID" value="CAD9663596.1"/>
    <property type="molecule type" value="Transcribed_RNA"/>
</dbReference>
<feature type="chain" id="PRO_5030515970" description="Tic22-like family protein" evidence="4">
    <location>
        <begin position="32"/>
        <end position="447"/>
    </location>
</feature>
<keyword evidence="2" id="KW-0150">Chloroplast</keyword>
<dbReference type="PANTHER" id="PTHR33926:SF4">
    <property type="entry name" value="PROTEIN TIC 22, CHLOROPLASTIC"/>
    <property type="match status" value="1"/>
</dbReference>
<dbReference type="Gene3D" id="3.40.1350.100">
    <property type="match status" value="1"/>
</dbReference>
<reference evidence="5" key="1">
    <citation type="submission" date="2021-01" db="EMBL/GenBank/DDBJ databases">
        <authorList>
            <person name="Corre E."/>
            <person name="Pelletier E."/>
            <person name="Niang G."/>
            <person name="Scheremetjew M."/>
            <person name="Finn R."/>
            <person name="Kale V."/>
            <person name="Holt S."/>
            <person name="Cochrane G."/>
            <person name="Meng A."/>
            <person name="Brown T."/>
            <person name="Cohen L."/>
        </authorList>
    </citation>
    <scope>NUCLEOTIDE SEQUENCE</scope>
    <source>
        <strain evidence="5">CCMP1452</strain>
    </source>
</reference>
<dbReference type="PANTHER" id="PTHR33926">
    <property type="entry name" value="PROTEIN TIC 22, CHLOROPLASTIC"/>
    <property type="match status" value="1"/>
</dbReference>
<feature type="signal peptide" evidence="4">
    <location>
        <begin position="1"/>
        <end position="31"/>
    </location>
</feature>
<dbReference type="InterPro" id="IPR007378">
    <property type="entry name" value="Tic22-like"/>
</dbReference>
<accession>A0A7S2R8A5</accession>
<keyword evidence="4" id="KW-0732">Signal</keyword>
<evidence type="ECO:0000256" key="1">
    <source>
        <dbReference type="ARBA" id="ARBA00004229"/>
    </source>
</evidence>
<evidence type="ECO:0000256" key="2">
    <source>
        <dbReference type="ARBA" id="ARBA00022528"/>
    </source>
</evidence>
<keyword evidence="3" id="KW-0934">Plastid</keyword>
<dbReference type="AlphaFoldDB" id="A0A7S2R8A5"/>
<sequence>MVTTMVSHRERVSRAGSILLLCSILCVPSKASLSSTIRDVGNSLVTRSRRTLNLTNLFGSATGAEAYDRIASQPVFSVGTPWGSPYLIFERLEKGESRVLADEPEDGADDNDNMMAFSSGKGEKSRQVALYFMDPHDAIALRDEMLQMDAMKDADMRICVSSLGKAISQASNLGKGLPTGQPIEDLTGKMKTPEEGGTLRYKIVPPKRELFYAARCYGRERVGLGFGGSTPEADAELMLQPNSYIGVQLGSFKKRALERLKKNRGQVVLKEGVDPIQKEYAFMEGSIGIPVFYCQGLEKHNKLKGLLRFDKNKASPLFFSYEDLKDAWSATRSRLSTTDMPENPPEVEVFNLIDVVSSIDKSQWLDQRNKKLMRKGLLANVPVLKRALGNDALAAVNAKYTLKQSTGLENVVFVANSKSVDYKELISKLGNSKGRGLRPMRPWGRDA</sequence>
<gene>
    <name evidence="5" type="ORF">EANT1437_LOCUS4900</name>
</gene>
<protein>
    <recommendedName>
        <fullName evidence="6">Tic22-like family protein</fullName>
    </recommendedName>
</protein>
<proteinExistence type="predicted"/>
<dbReference type="GO" id="GO:0009507">
    <property type="term" value="C:chloroplast"/>
    <property type="evidence" value="ECO:0007669"/>
    <property type="project" value="UniProtKB-SubCell"/>
</dbReference>
<name>A0A7S2R8A5_9STRA</name>
<evidence type="ECO:0000256" key="3">
    <source>
        <dbReference type="ARBA" id="ARBA00022640"/>
    </source>
</evidence>
<dbReference type="GO" id="GO:0015031">
    <property type="term" value="P:protein transport"/>
    <property type="evidence" value="ECO:0007669"/>
    <property type="project" value="InterPro"/>
</dbReference>
<organism evidence="5">
    <name type="scientific">Eucampia antarctica</name>
    <dbReference type="NCBI Taxonomy" id="49252"/>
    <lineage>
        <taxon>Eukaryota</taxon>
        <taxon>Sar</taxon>
        <taxon>Stramenopiles</taxon>
        <taxon>Ochrophyta</taxon>
        <taxon>Bacillariophyta</taxon>
        <taxon>Mediophyceae</taxon>
        <taxon>Biddulphiophycidae</taxon>
        <taxon>Hemiaulales</taxon>
        <taxon>Hemiaulaceae</taxon>
        <taxon>Eucampia</taxon>
    </lineage>
</organism>